<dbReference type="InParanoid" id="A0A1S3IWI3"/>
<dbReference type="Proteomes" id="UP000085678">
    <property type="component" value="Unplaced"/>
</dbReference>
<feature type="coiled-coil region" evidence="1">
    <location>
        <begin position="542"/>
        <end position="569"/>
    </location>
</feature>
<dbReference type="KEGG" id="lak:106167963"/>
<dbReference type="RefSeq" id="XP_013402326.1">
    <property type="nucleotide sequence ID" value="XM_013546872.1"/>
</dbReference>
<name>A0A1S3IWI3_LINAN</name>
<evidence type="ECO:0000256" key="1">
    <source>
        <dbReference type="SAM" id="Coils"/>
    </source>
</evidence>
<sequence>MVRLSKTATLYVWAVMTALLLVQNFHPAIGYAIRAPRREANDEMRLLEDNAADGSNHHIKKRSILGAGLKFIFKNFWDDLLCLGAHLTTLANCNSLSPGACQRLKDLETKRDKIATLVNQTLETQVEWATLNSTDEKAIINLQLIEKDLELVTASNLRLMGILKAISVIEETDTVYDSATDNVTEIRIRFQIDMETYLNGIKATLTSVGSQIDSLKHHDYIMFAIMTAVPLVALHTSHIVTSIRQTYLTRSQSYQVVDIVGGNGRMKLAYNPQGRLYIVQESPDLGKLKVLQSVSDSGKVGRFWKFMTPSGQSAMVSEFLDSFDFERGKRIAWLQQNNADYLNTLKQKGYMTAFLSRTDGLTTTELDDFVKKAAVLDQDKFYKYDADIPEADLPKQLRLGLDIMNPNDIAVVNAYNRLKTTHPDLLEKLNKAGSTGKFLENSKTLTDAEFDAYAAKVKAAAPELPDGNLKHFDWDVPAKKVTFTQRIKNGWSSFRNFNLFNWRGRQVKISNVLTMGTIGGTLNVALCLYMTASSTKSVEDKIIEIDGKLDEAKTNVEKKKAELDALLVEEKDLYTKIKNNTVSLYNLFSTTDNTIADDPSCQDTLCTFLRDAAQIKVISDFLATWNNNTVTSSTILVSQIAFMAALTSSKTKMIDLYNSAIVTTNVMNWVTDGLTLDRMLENAVTLNLNARLPDHFSVLKVIKVAFPSRTAYDGIPLSCIGTKITTQAELEAFLLKAAPITGKVVDDIKTCQFLGISPDDIVRLIQRKVNSGDLPANPCNGHACTSDDVLKVIAAEFPDLTEYNGKALAKYRNTATC</sequence>
<organism evidence="2 3">
    <name type="scientific">Lingula anatina</name>
    <name type="common">Brachiopod</name>
    <name type="synonym">Lingula unguis</name>
    <dbReference type="NCBI Taxonomy" id="7574"/>
    <lineage>
        <taxon>Eukaryota</taxon>
        <taxon>Metazoa</taxon>
        <taxon>Spiralia</taxon>
        <taxon>Lophotrochozoa</taxon>
        <taxon>Brachiopoda</taxon>
        <taxon>Linguliformea</taxon>
        <taxon>Lingulata</taxon>
        <taxon>Lingulida</taxon>
        <taxon>Linguloidea</taxon>
        <taxon>Lingulidae</taxon>
        <taxon>Lingula</taxon>
    </lineage>
</organism>
<dbReference type="GeneID" id="106167963"/>
<evidence type="ECO:0000313" key="3">
    <source>
        <dbReference type="RefSeq" id="XP_013402326.1"/>
    </source>
</evidence>
<accession>A0A1S3IWI3</accession>
<reference evidence="3" key="1">
    <citation type="submission" date="2025-08" db="UniProtKB">
        <authorList>
            <consortium name="RefSeq"/>
        </authorList>
    </citation>
    <scope>IDENTIFICATION</scope>
    <source>
        <tissue evidence="3">Gonads</tissue>
    </source>
</reference>
<proteinExistence type="predicted"/>
<dbReference type="AlphaFoldDB" id="A0A1S3IWI3"/>
<keyword evidence="1" id="KW-0175">Coiled coil</keyword>
<gene>
    <name evidence="3" type="primary">LOC106167963</name>
</gene>
<keyword evidence="2" id="KW-1185">Reference proteome</keyword>
<evidence type="ECO:0000313" key="2">
    <source>
        <dbReference type="Proteomes" id="UP000085678"/>
    </source>
</evidence>
<protein>
    <submittedName>
        <fullName evidence="3">Uncharacterized protein LOC106167963</fullName>
    </submittedName>
</protein>